<dbReference type="KEGG" id="mka:MK1373"/>
<dbReference type="STRING" id="190192.MK1373"/>
<name>Q8TVL6_METKA</name>
<dbReference type="PATRIC" id="fig|190192.8.peg.1527"/>
<accession>Q8TVL6</accession>
<dbReference type="PaxDb" id="190192-MK1373"/>
<dbReference type="RefSeq" id="WP_011019741.1">
    <property type="nucleotide sequence ID" value="NC_003551.1"/>
</dbReference>
<reference evidence="1 2" key="1">
    <citation type="journal article" date="2002" name="Proc. Natl. Acad. Sci. U.S.A.">
        <title>The complete genome of hyperthermophile Methanopyrus kandleri AV19 and monophyly of archaeal methanogens.</title>
        <authorList>
            <person name="Slesarev A.I."/>
            <person name="Mezhevaya K.V."/>
            <person name="Makarova K.S."/>
            <person name="Polushin N.N."/>
            <person name="Shcherbinina O.V."/>
            <person name="Shakhova V.V."/>
            <person name="Belova G.I."/>
            <person name="Aravind L."/>
            <person name="Natale D.A."/>
            <person name="Rogozin I.B."/>
            <person name="Tatusov R.L."/>
            <person name="Wolf Y.I."/>
            <person name="Stetter K.O."/>
            <person name="Malykh A.G."/>
            <person name="Koonin E.V."/>
            <person name="Kozyavkin S.A."/>
        </authorList>
    </citation>
    <scope>NUCLEOTIDE SEQUENCE [LARGE SCALE GENOMIC DNA]</scope>
    <source>
        <strain evidence="2">AV19 / DSM 6324 / JCM 9639 / NBRC 100938</strain>
    </source>
</reference>
<evidence type="ECO:0000313" key="2">
    <source>
        <dbReference type="Proteomes" id="UP000001826"/>
    </source>
</evidence>
<protein>
    <submittedName>
        <fullName evidence="1">Uncharacterized protein</fullName>
    </submittedName>
</protein>
<dbReference type="Proteomes" id="UP000001826">
    <property type="component" value="Chromosome"/>
</dbReference>
<keyword evidence="2" id="KW-1185">Reference proteome</keyword>
<organism evidence="1 2">
    <name type="scientific">Methanopyrus kandleri (strain AV19 / DSM 6324 / JCM 9639 / NBRC 100938)</name>
    <dbReference type="NCBI Taxonomy" id="190192"/>
    <lineage>
        <taxon>Archaea</taxon>
        <taxon>Methanobacteriati</taxon>
        <taxon>Methanobacteriota</taxon>
        <taxon>Methanomada group</taxon>
        <taxon>Methanopyri</taxon>
        <taxon>Methanopyrales</taxon>
        <taxon>Methanopyraceae</taxon>
        <taxon>Methanopyrus</taxon>
    </lineage>
</organism>
<proteinExistence type="predicted"/>
<dbReference type="EnsemblBacteria" id="AAM02586">
    <property type="protein sequence ID" value="AAM02586"/>
    <property type="gene ID" value="MK1373"/>
</dbReference>
<dbReference type="InParanoid" id="Q8TVL6"/>
<sequence>MPVPVKNRATLAQLMLSYGITICVDEDVLRAINEMTFGQLPMILDESVNVPLEYEENIIDAELVSLLEFGEDMVSSLLDMIVVVRVNAVNGTGTPWELLNTILLADNPGKVELNGSYFSIFAIDERQIVYISSSGRRRIPYTDLTYMKDISEWVNARNIMSPNYAYIYDESALNITEDVLKKRYRASIKGLSELLDRPKHWVRIDTTITEKKDGILIRDRLLDWIEPLEFTKITVRRDVDEPAIEAITGESKVNKVYALRVFREIKPGFKTYRELVERAQLPDSIVKSTLALFTRFNFLMYSFKYTPPII</sequence>
<dbReference type="EMBL" id="AE009439">
    <property type="protein sequence ID" value="AAM02586.1"/>
    <property type="molecule type" value="Genomic_DNA"/>
</dbReference>
<dbReference type="OrthoDB" id="373362at2157"/>
<dbReference type="HOGENOM" id="CLU_896054_0_0_2"/>
<dbReference type="GeneID" id="1477968"/>
<gene>
    <name evidence="1" type="ordered locus">MK1373</name>
</gene>
<dbReference type="AlphaFoldDB" id="Q8TVL6"/>
<evidence type="ECO:0000313" key="1">
    <source>
        <dbReference type="EMBL" id="AAM02586.1"/>
    </source>
</evidence>